<dbReference type="InterPro" id="IPR016047">
    <property type="entry name" value="M23ase_b-sheet_dom"/>
</dbReference>
<organism evidence="7 8">
    <name type="scientific">Anaeromassilibacillus senegalensis</name>
    <dbReference type="NCBI Taxonomy" id="1673717"/>
    <lineage>
        <taxon>Bacteria</taxon>
        <taxon>Bacillati</taxon>
        <taxon>Bacillota</taxon>
        <taxon>Clostridia</taxon>
        <taxon>Eubacteriales</taxon>
        <taxon>Acutalibacteraceae</taxon>
        <taxon>Anaeromassilibacillus</taxon>
    </lineage>
</organism>
<dbReference type="InterPro" id="IPR050570">
    <property type="entry name" value="Cell_wall_metabolism_enzyme"/>
</dbReference>
<feature type="domain" description="Peptidoglycan hydrolase PcsB coiled-coil" evidence="6">
    <location>
        <begin position="104"/>
        <end position="166"/>
    </location>
</feature>
<evidence type="ECO:0000259" key="5">
    <source>
        <dbReference type="Pfam" id="PF01551"/>
    </source>
</evidence>
<feature type="compositionally biased region" description="Pro residues" evidence="3">
    <location>
        <begin position="284"/>
        <end position="306"/>
    </location>
</feature>
<evidence type="ECO:0000256" key="1">
    <source>
        <dbReference type="ARBA" id="ARBA00022729"/>
    </source>
</evidence>
<dbReference type="PANTHER" id="PTHR21666">
    <property type="entry name" value="PEPTIDASE-RELATED"/>
    <property type="match status" value="1"/>
</dbReference>
<gene>
    <name evidence="7" type="ORF">JQM67_09680</name>
</gene>
<evidence type="ECO:0000256" key="3">
    <source>
        <dbReference type="SAM" id="MobiDB-lite"/>
    </source>
</evidence>
<dbReference type="Gene3D" id="6.10.250.3150">
    <property type="match status" value="1"/>
</dbReference>
<dbReference type="SUPFAM" id="SSF51261">
    <property type="entry name" value="Duplicated hybrid motif"/>
    <property type="match status" value="1"/>
</dbReference>
<evidence type="ECO:0000259" key="6">
    <source>
        <dbReference type="Pfam" id="PF24568"/>
    </source>
</evidence>
<feature type="coiled-coil region" evidence="2">
    <location>
        <begin position="32"/>
        <end position="115"/>
    </location>
</feature>
<keyword evidence="8" id="KW-1185">Reference proteome</keyword>
<evidence type="ECO:0000313" key="8">
    <source>
        <dbReference type="Proteomes" id="UP001299220"/>
    </source>
</evidence>
<feature type="compositionally biased region" description="Pro residues" evidence="3">
    <location>
        <begin position="254"/>
        <end position="272"/>
    </location>
</feature>
<dbReference type="Proteomes" id="UP001299220">
    <property type="component" value="Unassembled WGS sequence"/>
</dbReference>
<reference evidence="7 8" key="1">
    <citation type="submission" date="2020-12" db="EMBL/GenBank/DDBJ databases">
        <title>Whole genome sequences of gut porcine anaerobes.</title>
        <authorList>
            <person name="Kubasova T."/>
            <person name="Jahodarova E."/>
            <person name="Rychlik I."/>
        </authorList>
    </citation>
    <scope>NUCLEOTIDE SEQUENCE [LARGE SCALE GENOMIC DNA]</scope>
    <source>
        <strain evidence="7 8">An867</strain>
    </source>
</reference>
<dbReference type="SUPFAM" id="SSF57997">
    <property type="entry name" value="Tropomyosin"/>
    <property type="match status" value="1"/>
</dbReference>
<dbReference type="Gene3D" id="2.70.70.10">
    <property type="entry name" value="Glucose Permease (Domain IIA)"/>
    <property type="match status" value="1"/>
</dbReference>
<dbReference type="RefSeq" id="WP_268824656.1">
    <property type="nucleotide sequence ID" value="NZ_JAFBIT010000003.1"/>
</dbReference>
<dbReference type="EMBL" id="JAFBIT010000003">
    <property type="protein sequence ID" value="MCF2652871.1"/>
    <property type="molecule type" value="Genomic_DNA"/>
</dbReference>
<dbReference type="CDD" id="cd12797">
    <property type="entry name" value="M23_peptidase"/>
    <property type="match status" value="1"/>
</dbReference>
<feature type="signal peptide" evidence="4">
    <location>
        <begin position="1"/>
        <end position="29"/>
    </location>
</feature>
<evidence type="ECO:0000313" key="7">
    <source>
        <dbReference type="EMBL" id="MCF2652871.1"/>
    </source>
</evidence>
<dbReference type="PANTHER" id="PTHR21666:SF289">
    <property type="entry name" value="L-ALA--D-GLU ENDOPEPTIDASE"/>
    <property type="match status" value="1"/>
</dbReference>
<comment type="caution">
    <text evidence="7">The sequence shown here is derived from an EMBL/GenBank/DDBJ whole genome shotgun (WGS) entry which is preliminary data.</text>
</comment>
<dbReference type="Pfam" id="PF01551">
    <property type="entry name" value="Peptidase_M23"/>
    <property type="match status" value="1"/>
</dbReference>
<feature type="domain" description="M23ase beta-sheet core" evidence="5">
    <location>
        <begin position="332"/>
        <end position="430"/>
    </location>
</feature>
<name>A0ABS9CP03_9FIRM</name>
<protein>
    <submittedName>
        <fullName evidence="7">Peptidoglycan DD-metalloendopeptidase family protein</fullName>
    </submittedName>
</protein>
<proteinExistence type="predicted"/>
<feature type="coiled-coil region" evidence="2">
    <location>
        <begin position="162"/>
        <end position="231"/>
    </location>
</feature>
<dbReference type="Pfam" id="PF24568">
    <property type="entry name" value="CC_PcsB"/>
    <property type="match status" value="1"/>
</dbReference>
<evidence type="ECO:0000256" key="2">
    <source>
        <dbReference type="SAM" id="Coils"/>
    </source>
</evidence>
<keyword evidence="2" id="KW-0175">Coiled coil</keyword>
<evidence type="ECO:0000256" key="4">
    <source>
        <dbReference type="SAM" id="SignalP"/>
    </source>
</evidence>
<feature type="chain" id="PRO_5045679949" evidence="4">
    <location>
        <begin position="30"/>
        <end position="434"/>
    </location>
</feature>
<sequence length="434" mass="47300">MKHFHKGLTRLTALALSALLFAAAPLSYATTVEDIEAEQQTLAQKKENLENKIAALESEESDKEAVQALLAEQISTVKEQIDSATGNIDSLNKSITALEDSMQRAQEEIQDTLALLKKRIAALYTAGKVSTLEILFNSQSLHDFSMRTELISSITHRDKMLVDTVYDYMEKTQEQREELEKQKAALADEKKLLESSQTELTGLEAENQALLEEIRAEKGKAENELKRTEDEEYALVGMMASLIAQMQQAKATPTPTPVPTVEPTPTPTPVPTPEIDENGDALPTPTPTPVPTVKPTPTPTPVPEAPSNPNSGESFCWPVPGWSSVSCAFGGGHYGMDIPAAYGTPIVASRSGTVMVANGSDSWGYSWGYYVSIYHDSEFSTLYAHMSSVAVSAGQWVNKGDIIGYVGDTGYSFGNHCHFEVYQNGTRVDPAQFV</sequence>
<feature type="region of interest" description="Disordered" evidence="3">
    <location>
        <begin position="250"/>
        <end position="310"/>
    </location>
</feature>
<keyword evidence="1 4" id="KW-0732">Signal</keyword>
<dbReference type="InterPro" id="IPR057309">
    <property type="entry name" value="PcsB_CC"/>
</dbReference>
<dbReference type="InterPro" id="IPR011055">
    <property type="entry name" value="Dup_hybrid_motif"/>
</dbReference>
<accession>A0ABS9CP03</accession>